<dbReference type="Proteomes" id="UP000756346">
    <property type="component" value="Unassembled WGS sequence"/>
</dbReference>
<accession>A0A9P8YE39</accession>
<dbReference type="OrthoDB" id="6361347at2759"/>
<keyword evidence="3" id="KW-1185">Reference proteome</keyword>
<comment type="caution">
    <text evidence="2">The sequence shown here is derived from an EMBL/GenBank/DDBJ whole genome shotgun (WGS) entry which is preliminary data.</text>
</comment>
<protein>
    <recommendedName>
        <fullName evidence="1">ER-bound oxygenase mpaB/mpaB'/Rubber oxygenase catalytic domain-containing protein</fullName>
    </recommendedName>
</protein>
<dbReference type="GeneID" id="70181742"/>
<organism evidence="2 3">
    <name type="scientific">Microdochium trichocladiopsis</name>
    <dbReference type="NCBI Taxonomy" id="1682393"/>
    <lineage>
        <taxon>Eukaryota</taxon>
        <taxon>Fungi</taxon>
        <taxon>Dikarya</taxon>
        <taxon>Ascomycota</taxon>
        <taxon>Pezizomycotina</taxon>
        <taxon>Sordariomycetes</taxon>
        <taxon>Xylariomycetidae</taxon>
        <taxon>Xylariales</taxon>
        <taxon>Microdochiaceae</taxon>
        <taxon>Microdochium</taxon>
    </lineage>
</organism>
<dbReference type="Pfam" id="PF09995">
    <property type="entry name" value="MPAB_Lcp_cat"/>
    <property type="match status" value="1"/>
</dbReference>
<dbReference type="InterPro" id="IPR037473">
    <property type="entry name" value="Lcp-like"/>
</dbReference>
<reference evidence="2" key="1">
    <citation type="journal article" date="2021" name="Nat. Commun.">
        <title>Genetic determinants of endophytism in the Arabidopsis root mycobiome.</title>
        <authorList>
            <person name="Mesny F."/>
            <person name="Miyauchi S."/>
            <person name="Thiergart T."/>
            <person name="Pickel B."/>
            <person name="Atanasova L."/>
            <person name="Karlsson M."/>
            <person name="Huettel B."/>
            <person name="Barry K.W."/>
            <person name="Haridas S."/>
            <person name="Chen C."/>
            <person name="Bauer D."/>
            <person name="Andreopoulos W."/>
            <person name="Pangilinan J."/>
            <person name="LaButti K."/>
            <person name="Riley R."/>
            <person name="Lipzen A."/>
            <person name="Clum A."/>
            <person name="Drula E."/>
            <person name="Henrissat B."/>
            <person name="Kohler A."/>
            <person name="Grigoriev I.V."/>
            <person name="Martin F.M."/>
            <person name="Hacquard S."/>
        </authorList>
    </citation>
    <scope>NUCLEOTIDE SEQUENCE</scope>
    <source>
        <strain evidence="2">MPI-CAGE-CH-0230</strain>
    </source>
</reference>
<proteinExistence type="predicted"/>
<sequence length="487" mass="54828">MPLKKWQPIDVDTYGWKERWGAKFYWTPEHHRPEDLEKLIHSYDTVAAEALDRLDELVPPPYANKSVDTNIREHNIEGGLRPDGGKKERRDLYELMGKYANEDEKIGRFWRSIHTVPDWVDWEQIERGQKVFWRYGGPSLTTLTFMSLLGGMGSGRTVATLDRTGGFSAKVVKRRLLETTQHTLNVHKDLASIQPGGDGFVNSVQVRLLHATVRQRILSMAAERPGFYDVATYGVPVNDLDCIGTINTFSSTVVWLGLPRQGIYMREGEIADYLALWRYIAYIMGTPDECLATPRSARIMMESLLASEINPTQSSAVLANNIITGMSGTPPTFSSPGFMAAQAYWLNGRPLCSALQIPPPTPWYSALVLGQCMLFVTMTQLNRWFASVDEYNIKMLKKILYHIILQDKSKGGLGYTTRFNFKYVPHFDRMNTEQGVYDLPPRSILKPGVERTALIGLVMGTSLMSLGVVGGVKIGGWLLSRLSTPQR</sequence>
<evidence type="ECO:0000313" key="2">
    <source>
        <dbReference type="EMBL" id="KAH7040112.1"/>
    </source>
</evidence>
<evidence type="ECO:0000313" key="3">
    <source>
        <dbReference type="Proteomes" id="UP000756346"/>
    </source>
</evidence>
<dbReference type="PANTHER" id="PTHR37539:SF1">
    <property type="entry name" value="ER-BOUND OXYGENASE MPAB_MPAB'_RUBBER OXYGENASE CATALYTIC DOMAIN-CONTAINING PROTEIN"/>
    <property type="match status" value="1"/>
</dbReference>
<dbReference type="PANTHER" id="PTHR37539">
    <property type="entry name" value="SECRETED PROTEIN-RELATED"/>
    <property type="match status" value="1"/>
</dbReference>
<feature type="domain" description="ER-bound oxygenase mpaB/mpaB'/Rubber oxygenase catalytic" evidence="1">
    <location>
        <begin position="133"/>
        <end position="361"/>
    </location>
</feature>
<gene>
    <name evidence="2" type="ORF">B0I36DRAFT_309962</name>
</gene>
<dbReference type="GO" id="GO:0016491">
    <property type="term" value="F:oxidoreductase activity"/>
    <property type="evidence" value="ECO:0007669"/>
    <property type="project" value="InterPro"/>
</dbReference>
<name>A0A9P8YE39_9PEZI</name>
<evidence type="ECO:0000259" key="1">
    <source>
        <dbReference type="Pfam" id="PF09995"/>
    </source>
</evidence>
<dbReference type="AlphaFoldDB" id="A0A9P8YE39"/>
<dbReference type="InterPro" id="IPR018713">
    <property type="entry name" value="MPAB/Lcp_cat_dom"/>
</dbReference>
<dbReference type="RefSeq" id="XP_046018167.1">
    <property type="nucleotide sequence ID" value="XM_046152196.1"/>
</dbReference>
<dbReference type="EMBL" id="JAGTJQ010000001">
    <property type="protein sequence ID" value="KAH7040112.1"/>
    <property type="molecule type" value="Genomic_DNA"/>
</dbReference>